<sequence length="309" mass="34469">MDKFLSLQLFVASAEYGSFSRAAEQRDMTPSAVAKSIRRLEAEVGARLFERTTRSMALTEAGLLYLENARDILERMRETEEEIAQLQHSLKGTLRVTGPLSFGRPFLNAACARFLQAHPQMSLQVDLSDQYIDLLDGHYDMALRLGQSDLPGLIAQPIGESRVVLCASPEYLRRHGTPMHPMQLAAHECLVYRHPALGDSWVLEKDGERHAIKRKGRLGSDNLELLLEACLAGQGVIACPYWSVLPYLHAGRLQAFLGDYAFDRKALGAQLQAVYPSTRRATRKIAVFIEHLRTYLNEEGMSARSGEGA</sequence>
<dbReference type="EMBL" id="AP022227">
    <property type="protein sequence ID" value="BBT40450.1"/>
    <property type="molecule type" value="Genomic_DNA"/>
</dbReference>
<dbReference type="Gene3D" id="1.10.10.10">
    <property type="entry name" value="Winged helix-like DNA-binding domain superfamily/Winged helix DNA-binding domain"/>
    <property type="match status" value="1"/>
</dbReference>
<evidence type="ECO:0000313" key="8">
    <source>
        <dbReference type="Proteomes" id="UP000515680"/>
    </source>
</evidence>
<protein>
    <submittedName>
        <fullName evidence="7">Transcriptional regulator</fullName>
    </submittedName>
</protein>
<dbReference type="SUPFAM" id="SSF46785">
    <property type="entry name" value="Winged helix' DNA-binding domain"/>
    <property type="match status" value="1"/>
</dbReference>
<dbReference type="Pfam" id="PF03466">
    <property type="entry name" value="LysR_substrate"/>
    <property type="match status" value="1"/>
</dbReference>
<evidence type="ECO:0000256" key="1">
    <source>
        <dbReference type="ARBA" id="ARBA00009437"/>
    </source>
</evidence>
<name>A0A6S5TJ82_PSEPU</name>
<keyword evidence="4" id="KW-0804">Transcription</keyword>
<accession>A0A6S5TJ82</accession>
<dbReference type="AlphaFoldDB" id="A0A6S5TJ82"/>
<evidence type="ECO:0000256" key="2">
    <source>
        <dbReference type="ARBA" id="ARBA00023015"/>
    </source>
</evidence>
<feature type="domain" description="HTH lysR-type" evidence="6">
    <location>
        <begin position="1"/>
        <end position="59"/>
    </location>
</feature>
<feature type="coiled-coil region" evidence="5">
    <location>
        <begin position="66"/>
        <end position="96"/>
    </location>
</feature>
<gene>
    <name evidence="7" type="ORF">WP8W18C01_27910</name>
</gene>
<keyword evidence="2" id="KW-0805">Transcription regulation</keyword>
<evidence type="ECO:0000313" key="7">
    <source>
        <dbReference type="EMBL" id="BBT40450.1"/>
    </source>
</evidence>
<reference evidence="7 8" key="1">
    <citation type="submission" date="2019-12" db="EMBL/GenBank/DDBJ databases">
        <title>complete genome sequences of Pseudomonas putida str. WP8-W18-CRE-01 isolated from wastewater treatment plant effluent.</title>
        <authorList>
            <person name="Sekizuka T."/>
            <person name="Itokawa K."/>
            <person name="Yatsu K."/>
            <person name="Inamine Y."/>
            <person name="Kuroda M."/>
        </authorList>
    </citation>
    <scope>NUCLEOTIDE SEQUENCE [LARGE SCALE GENOMIC DNA]</scope>
    <source>
        <strain evidence="7 8">WP8-W18-CRE-01</strain>
    </source>
</reference>
<dbReference type="PANTHER" id="PTHR30537">
    <property type="entry name" value="HTH-TYPE TRANSCRIPTIONAL REGULATOR"/>
    <property type="match status" value="1"/>
</dbReference>
<dbReference type="PANTHER" id="PTHR30537:SF5">
    <property type="entry name" value="HTH-TYPE TRANSCRIPTIONAL ACTIVATOR TTDR-RELATED"/>
    <property type="match status" value="1"/>
</dbReference>
<dbReference type="SUPFAM" id="SSF53850">
    <property type="entry name" value="Periplasmic binding protein-like II"/>
    <property type="match status" value="1"/>
</dbReference>
<keyword evidence="5" id="KW-0175">Coiled coil</keyword>
<evidence type="ECO:0000256" key="3">
    <source>
        <dbReference type="ARBA" id="ARBA00023125"/>
    </source>
</evidence>
<comment type="similarity">
    <text evidence="1">Belongs to the LysR transcriptional regulatory family.</text>
</comment>
<dbReference type="Proteomes" id="UP000515680">
    <property type="component" value="Chromosome"/>
</dbReference>
<dbReference type="GO" id="GO:0006351">
    <property type="term" value="P:DNA-templated transcription"/>
    <property type="evidence" value="ECO:0007669"/>
    <property type="project" value="TreeGrafter"/>
</dbReference>
<dbReference type="Gene3D" id="3.40.190.290">
    <property type="match status" value="1"/>
</dbReference>
<dbReference type="InterPro" id="IPR036390">
    <property type="entry name" value="WH_DNA-bd_sf"/>
</dbReference>
<dbReference type="InterPro" id="IPR005119">
    <property type="entry name" value="LysR_subst-bd"/>
</dbReference>
<dbReference type="GO" id="GO:0043565">
    <property type="term" value="F:sequence-specific DNA binding"/>
    <property type="evidence" value="ECO:0007669"/>
    <property type="project" value="TreeGrafter"/>
</dbReference>
<dbReference type="RefSeq" id="WP_090346387.1">
    <property type="nucleotide sequence ID" value="NZ_AP022227.1"/>
</dbReference>
<dbReference type="GO" id="GO:0003700">
    <property type="term" value="F:DNA-binding transcription factor activity"/>
    <property type="evidence" value="ECO:0007669"/>
    <property type="project" value="InterPro"/>
</dbReference>
<organism evidence="7 8">
    <name type="scientific">Pseudomonas putida</name>
    <name type="common">Arthrobacter siderocapsulatus</name>
    <dbReference type="NCBI Taxonomy" id="303"/>
    <lineage>
        <taxon>Bacteria</taxon>
        <taxon>Pseudomonadati</taxon>
        <taxon>Pseudomonadota</taxon>
        <taxon>Gammaproteobacteria</taxon>
        <taxon>Pseudomonadales</taxon>
        <taxon>Pseudomonadaceae</taxon>
        <taxon>Pseudomonas</taxon>
    </lineage>
</organism>
<dbReference type="CDD" id="cd08422">
    <property type="entry name" value="PBP2_CrgA_like"/>
    <property type="match status" value="1"/>
</dbReference>
<proteinExistence type="inferred from homology"/>
<dbReference type="FunFam" id="1.10.10.10:FF:000001">
    <property type="entry name" value="LysR family transcriptional regulator"/>
    <property type="match status" value="1"/>
</dbReference>
<keyword evidence="3" id="KW-0238">DNA-binding</keyword>
<dbReference type="PROSITE" id="PS50931">
    <property type="entry name" value="HTH_LYSR"/>
    <property type="match status" value="1"/>
</dbReference>
<dbReference type="Pfam" id="PF00126">
    <property type="entry name" value="HTH_1"/>
    <property type="match status" value="1"/>
</dbReference>
<evidence type="ECO:0000256" key="4">
    <source>
        <dbReference type="ARBA" id="ARBA00023163"/>
    </source>
</evidence>
<evidence type="ECO:0000256" key="5">
    <source>
        <dbReference type="SAM" id="Coils"/>
    </source>
</evidence>
<dbReference type="GeneID" id="93544428"/>
<evidence type="ECO:0000259" key="6">
    <source>
        <dbReference type="PROSITE" id="PS50931"/>
    </source>
</evidence>
<dbReference type="InterPro" id="IPR036388">
    <property type="entry name" value="WH-like_DNA-bd_sf"/>
</dbReference>
<dbReference type="InterPro" id="IPR000847">
    <property type="entry name" value="LysR_HTH_N"/>
</dbReference>
<dbReference type="InterPro" id="IPR058163">
    <property type="entry name" value="LysR-type_TF_proteobact-type"/>
</dbReference>